<dbReference type="EMBL" id="CYHG01000004">
    <property type="protein sequence ID" value="CUB03648.1"/>
    <property type="molecule type" value="Genomic_DNA"/>
</dbReference>
<protein>
    <submittedName>
        <fullName evidence="2">Uncharacterized protein</fullName>
    </submittedName>
</protein>
<evidence type="ECO:0000256" key="1">
    <source>
        <dbReference type="SAM" id="Phobius"/>
    </source>
</evidence>
<organism evidence="2 3">
    <name type="scientific">Marinomonas fungiae</name>
    <dbReference type="NCBI Taxonomy" id="1137284"/>
    <lineage>
        <taxon>Bacteria</taxon>
        <taxon>Pseudomonadati</taxon>
        <taxon>Pseudomonadota</taxon>
        <taxon>Gammaproteobacteria</taxon>
        <taxon>Oceanospirillales</taxon>
        <taxon>Oceanospirillaceae</taxon>
        <taxon>Marinomonas</taxon>
    </lineage>
</organism>
<dbReference type="Proteomes" id="UP000182769">
    <property type="component" value="Unassembled WGS sequence"/>
</dbReference>
<dbReference type="AlphaFoldDB" id="A0A0K6IKM2"/>
<evidence type="ECO:0000313" key="3">
    <source>
        <dbReference type="Proteomes" id="UP000182769"/>
    </source>
</evidence>
<keyword evidence="1" id="KW-1133">Transmembrane helix</keyword>
<dbReference type="RefSeq" id="WP_072242068.1">
    <property type="nucleotide sequence ID" value="NZ_CYHG01000004.1"/>
</dbReference>
<keyword evidence="3" id="KW-1185">Reference proteome</keyword>
<reference evidence="3" key="1">
    <citation type="submission" date="2015-08" db="EMBL/GenBank/DDBJ databases">
        <authorList>
            <person name="Varghese N."/>
        </authorList>
    </citation>
    <scope>NUCLEOTIDE SEQUENCE [LARGE SCALE GENOMIC DNA]</scope>
    <source>
        <strain evidence="3">JCM 18476</strain>
    </source>
</reference>
<keyword evidence="1" id="KW-0472">Membrane</keyword>
<feature type="transmembrane region" description="Helical" evidence="1">
    <location>
        <begin position="68"/>
        <end position="89"/>
    </location>
</feature>
<feature type="transmembrane region" description="Helical" evidence="1">
    <location>
        <begin position="43"/>
        <end position="62"/>
    </location>
</feature>
<evidence type="ECO:0000313" key="2">
    <source>
        <dbReference type="EMBL" id="CUB03648.1"/>
    </source>
</evidence>
<sequence>MFEIVDFLVLVLFLAFSLYSLKKAYSQRNYIFGENKPAISQKIIYSYYFGWAIGLPTGYLYQLNILEWALIVIFITAFFYFLISIALFLKHKTTDSKPDK</sequence>
<name>A0A0K6IKM2_9GAMM</name>
<proteinExistence type="predicted"/>
<gene>
    <name evidence="2" type="ORF">Ga0061065_10479</name>
</gene>
<dbReference type="STRING" id="1137284.GCA_001418205_01499"/>
<feature type="transmembrane region" description="Helical" evidence="1">
    <location>
        <begin position="6"/>
        <end position="22"/>
    </location>
</feature>
<keyword evidence="1" id="KW-0812">Transmembrane</keyword>
<accession>A0A0K6IKM2</accession>